<reference evidence="2 3" key="1">
    <citation type="submission" date="2020-08" db="EMBL/GenBank/DDBJ databases">
        <title>Functional genomics of gut bacteria from endangered species of beetles.</title>
        <authorList>
            <person name="Carlos-Shanley C."/>
        </authorList>
    </citation>
    <scope>NUCLEOTIDE SEQUENCE [LARGE SCALE GENOMIC DNA]</scope>
    <source>
        <strain evidence="2 3">S00239</strain>
    </source>
</reference>
<keyword evidence="1" id="KW-1133">Transmembrane helix</keyword>
<keyword evidence="3" id="KW-1185">Reference proteome</keyword>
<keyword evidence="1" id="KW-0812">Transmembrane</keyword>
<dbReference type="Proteomes" id="UP000562027">
    <property type="component" value="Unassembled WGS sequence"/>
</dbReference>
<evidence type="ECO:0000313" key="3">
    <source>
        <dbReference type="Proteomes" id="UP000562027"/>
    </source>
</evidence>
<feature type="transmembrane region" description="Helical" evidence="1">
    <location>
        <begin position="12"/>
        <end position="39"/>
    </location>
</feature>
<dbReference type="RefSeq" id="WP_184297437.1">
    <property type="nucleotide sequence ID" value="NZ_JACHLP010000002.1"/>
</dbReference>
<organism evidence="2 3">
    <name type="scientific">Roseateles oligotrophus</name>
    <dbReference type="NCBI Taxonomy" id="1769250"/>
    <lineage>
        <taxon>Bacteria</taxon>
        <taxon>Pseudomonadati</taxon>
        <taxon>Pseudomonadota</taxon>
        <taxon>Betaproteobacteria</taxon>
        <taxon>Burkholderiales</taxon>
        <taxon>Sphaerotilaceae</taxon>
        <taxon>Roseateles</taxon>
    </lineage>
</organism>
<protein>
    <submittedName>
        <fullName evidence="2">Uncharacterized protein</fullName>
    </submittedName>
</protein>
<dbReference type="AlphaFoldDB" id="A0A840L808"/>
<keyword evidence="1" id="KW-0472">Membrane</keyword>
<dbReference type="EMBL" id="JACHLP010000002">
    <property type="protein sequence ID" value="MBB4842802.1"/>
    <property type="molecule type" value="Genomic_DNA"/>
</dbReference>
<name>A0A840L808_9BURK</name>
<proteinExistence type="predicted"/>
<evidence type="ECO:0000313" key="2">
    <source>
        <dbReference type="EMBL" id="MBB4842802.1"/>
    </source>
</evidence>
<accession>A0A840L808</accession>
<evidence type="ECO:0000256" key="1">
    <source>
        <dbReference type="SAM" id="Phobius"/>
    </source>
</evidence>
<comment type="caution">
    <text evidence="2">The sequence shown here is derived from an EMBL/GenBank/DDBJ whole genome shotgun (WGS) entry which is preliminary data.</text>
</comment>
<feature type="transmembrane region" description="Helical" evidence="1">
    <location>
        <begin position="207"/>
        <end position="229"/>
    </location>
</feature>
<gene>
    <name evidence="2" type="ORF">HNP55_001317</name>
</gene>
<sequence>MLQKVENLYLAILRFVVLLVAGLLLVAVLGLGVSSFSLWKSAPAEQPVVPAVSDSLLKKKLLAQDEAATPDAAASAAAAAAQKADPNKAYFERAASAIVAFVKAHSDDSEGPSHATVLEVTRDHAAKYESEAQIGNFGKGFAESLERLLKDPAVIAQAKKTSALDLVNLLLDSYTEEFDAQLEKGNAANAAKLAAHEEQRDDSKRNLYVAGGAFGAFLMLVFLSISIRIERNLRHLERVAK</sequence>